<dbReference type="GO" id="GO:0005524">
    <property type="term" value="F:ATP binding"/>
    <property type="evidence" value="ECO:0007669"/>
    <property type="project" value="UniProtKB-UniRule"/>
</dbReference>
<comment type="function">
    <text evidence="12 13">The RecF protein is involved in DNA metabolism; it is required for DNA replication and normal SOS inducibility. RecF binds preferentially to single-stranded, linear DNA. It also seems to bind ATP.</text>
</comment>
<organism evidence="15 16">
    <name type="scientific">Wujia chipingensis</name>
    <dbReference type="NCBI Taxonomy" id="2763670"/>
    <lineage>
        <taxon>Bacteria</taxon>
        <taxon>Bacillati</taxon>
        <taxon>Bacillota</taxon>
        <taxon>Clostridia</taxon>
        <taxon>Lachnospirales</taxon>
        <taxon>Lachnospiraceae</taxon>
        <taxon>Wujia</taxon>
    </lineage>
</organism>
<sequence>MYIENLALQNYRNYARAEITFSDGINILYGDNAQGKTNILEAIYLIGTTKSHRGSKDREIIRFDADESHIRAEIKKDGMHRRIDMHLKKGKSKGIAIDMVPIRRSSELLGTMNMVFFSPEDLSIIKNSPAERRNFMDMELCQLDKIYVSLLANYKKVLDQRNNLLRQISFDKSKMDMLPVWDDQLVKYGIEIIKKRNHFIDLINEIIPDIHSNLTSGKEHLCLVYEKNAEEESFASMLAEKQEMDLRYQTTQTGPHRDDIAFLIDGMDVRKFGSQGQQRTVALSLKLAEIELVKRLIQDNPILLLDDVMSELDRSRQDALLESIRGIQTILTCTGYDDFIKERLTIDKVYKVVAGTIQEELDG</sequence>
<dbReference type="GO" id="GO:0006260">
    <property type="term" value="P:DNA replication"/>
    <property type="evidence" value="ECO:0007669"/>
    <property type="project" value="UniProtKB-UniRule"/>
</dbReference>
<dbReference type="GO" id="GO:0000731">
    <property type="term" value="P:DNA synthesis involved in DNA repair"/>
    <property type="evidence" value="ECO:0007669"/>
    <property type="project" value="TreeGrafter"/>
</dbReference>
<dbReference type="InterPro" id="IPR042174">
    <property type="entry name" value="RecF_2"/>
</dbReference>
<name>A0A7G9FMN2_9FIRM</name>
<dbReference type="RefSeq" id="WP_196020627.1">
    <property type="nucleotide sequence ID" value="NZ_CP060632.1"/>
</dbReference>
<dbReference type="Pfam" id="PF02463">
    <property type="entry name" value="SMC_N"/>
    <property type="match status" value="1"/>
</dbReference>
<keyword evidence="9 12" id="KW-0238">DNA-binding</keyword>
<evidence type="ECO:0000256" key="2">
    <source>
        <dbReference type="ARBA" id="ARBA00008016"/>
    </source>
</evidence>
<feature type="domain" description="RecF/RecN/SMC N-terminal" evidence="14">
    <location>
        <begin position="2"/>
        <end position="329"/>
    </location>
</feature>
<keyword evidence="11 12" id="KW-0742">SOS response</keyword>
<dbReference type="Gene3D" id="1.20.1050.90">
    <property type="entry name" value="RecF/RecN/SMC, N-terminal domain"/>
    <property type="match status" value="1"/>
</dbReference>
<evidence type="ECO:0000256" key="10">
    <source>
        <dbReference type="ARBA" id="ARBA00023204"/>
    </source>
</evidence>
<dbReference type="AlphaFoldDB" id="A0A7G9FMN2"/>
<dbReference type="InterPro" id="IPR018078">
    <property type="entry name" value="DNA-binding_RecF_CS"/>
</dbReference>
<dbReference type="InterPro" id="IPR001238">
    <property type="entry name" value="DNA-binding_RecF"/>
</dbReference>
<dbReference type="GO" id="GO:0006302">
    <property type="term" value="P:double-strand break repair"/>
    <property type="evidence" value="ECO:0007669"/>
    <property type="project" value="TreeGrafter"/>
</dbReference>
<evidence type="ECO:0000256" key="9">
    <source>
        <dbReference type="ARBA" id="ARBA00023125"/>
    </source>
</evidence>
<evidence type="ECO:0000256" key="12">
    <source>
        <dbReference type="HAMAP-Rule" id="MF_00365"/>
    </source>
</evidence>
<keyword evidence="6 12" id="KW-0547">Nucleotide-binding</keyword>
<evidence type="ECO:0000256" key="4">
    <source>
        <dbReference type="ARBA" id="ARBA00022490"/>
    </source>
</evidence>
<evidence type="ECO:0000313" key="16">
    <source>
        <dbReference type="Proteomes" id="UP000515819"/>
    </source>
</evidence>
<evidence type="ECO:0000259" key="14">
    <source>
        <dbReference type="Pfam" id="PF02463"/>
    </source>
</evidence>
<gene>
    <name evidence="12 15" type="primary">recF</name>
    <name evidence="15" type="ORF">H9Q76_00425</name>
</gene>
<evidence type="ECO:0000256" key="1">
    <source>
        <dbReference type="ARBA" id="ARBA00004496"/>
    </source>
</evidence>
<evidence type="ECO:0000256" key="7">
    <source>
        <dbReference type="ARBA" id="ARBA00022763"/>
    </source>
</evidence>
<dbReference type="Proteomes" id="UP000515819">
    <property type="component" value="Chromosome"/>
</dbReference>
<reference evidence="15 16" key="1">
    <citation type="submission" date="2020-08" db="EMBL/GenBank/DDBJ databases">
        <authorList>
            <person name="Liu C."/>
            <person name="Sun Q."/>
        </authorList>
    </citation>
    <scope>NUCLEOTIDE SEQUENCE [LARGE SCALE GENOMIC DNA]</scope>
    <source>
        <strain evidence="15 16">NSJ-4</strain>
    </source>
</reference>
<proteinExistence type="inferred from homology"/>
<dbReference type="InterPro" id="IPR003395">
    <property type="entry name" value="RecF/RecN/SMC_N"/>
</dbReference>
<keyword evidence="16" id="KW-1185">Reference proteome</keyword>
<evidence type="ECO:0000313" key="15">
    <source>
        <dbReference type="EMBL" id="QNL99813.1"/>
    </source>
</evidence>
<keyword evidence="10 12" id="KW-0234">DNA repair</keyword>
<evidence type="ECO:0000256" key="13">
    <source>
        <dbReference type="RuleBase" id="RU000578"/>
    </source>
</evidence>
<dbReference type="HAMAP" id="MF_00365">
    <property type="entry name" value="RecF"/>
    <property type="match status" value="1"/>
</dbReference>
<dbReference type="PROSITE" id="PS00618">
    <property type="entry name" value="RECF_2"/>
    <property type="match status" value="1"/>
</dbReference>
<evidence type="ECO:0000256" key="8">
    <source>
        <dbReference type="ARBA" id="ARBA00022840"/>
    </source>
</evidence>
<keyword evidence="5 12" id="KW-0235">DNA replication</keyword>
<dbReference type="CDD" id="cd03242">
    <property type="entry name" value="ABC_RecF"/>
    <property type="match status" value="1"/>
</dbReference>
<dbReference type="KEGG" id="wcp:H9Q76_00425"/>
<feature type="binding site" evidence="12">
    <location>
        <begin position="30"/>
        <end position="37"/>
    </location>
    <ligand>
        <name>ATP</name>
        <dbReference type="ChEBI" id="CHEBI:30616"/>
    </ligand>
</feature>
<dbReference type="GO" id="GO:0009432">
    <property type="term" value="P:SOS response"/>
    <property type="evidence" value="ECO:0007669"/>
    <property type="project" value="UniProtKB-UniRule"/>
</dbReference>
<evidence type="ECO:0000256" key="11">
    <source>
        <dbReference type="ARBA" id="ARBA00023236"/>
    </source>
</evidence>
<keyword evidence="7 12" id="KW-0227">DNA damage</keyword>
<keyword evidence="8 12" id="KW-0067">ATP-binding</keyword>
<protein>
    <recommendedName>
        <fullName evidence="3 12">DNA replication and repair protein RecF</fullName>
    </recommendedName>
</protein>
<dbReference type="GO" id="GO:0005737">
    <property type="term" value="C:cytoplasm"/>
    <property type="evidence" value="ECO:0007669"/>
    <property type="project" value="UniProtKB-SubCell"/>
</dbReference>
<dbReference type="EMBL" id="CP060632">
    <property type="protein sequence ID" value="QNL99813.1"/>
    <property type="molecule type" value="Genomic_DNA"/>
</dbReference>
<evidence type="ECO:0000256" key="3">
    <source>
        <dbReference type="ARBA" id="ARBA00020170"/>
    </source>
</evidence>
<keyword evidence="4 12" id="KW-0963">Cytoplasm</keyword>
<dbReference type="GO" id="GO:0003697">
    <property type="term" value="F:single-stranded DNA binding"/>
    <property type="evidence" value="ECO:0007669"/>
    <property type="project" value="UniProtKB-UniRule"/>
</dbReference>
<evidence type="ECO:0000256" key="6">
    <source>
        <dbReference type="ARBA" id="ARBA00022741"/>
    </source>
</evidence>
<dbReference type="PANTHER" id="PTHR32182">
    <property type="entry name" value="DNA REPLICATION AND REPAIR PROTEIN RECF"/>
    <property type="match status" value="1"/>
</dbReference>
<dbReference type="Gene3D" id="3.40.50.300">
    <property type="entry name" value="P-loop containing nucleotide triphosphate hydrolases"/>
    <property type="match status" value="1"/>
</dbReference>
<dbReference type="SUPFAM" id="SSF52540">
    <property type="entry name" value="P-loop containing nucleoside triphosphate hydrolases"/>
    <property type="match status" value="1"/>
</dbReference>
<comment type="subcellular location">
    <subcellularLocation>
        <location evidence="1 12 13">Cytoplasm</location>
    </subcellularLocation>
</comment>
<accession>A0A7G9FMN2</accession>
<evidence type="ECO:0000256" key="5">
    <source>
        <dbReference type="ARBA" id="ARBA00022705"/>
    </source>
</evidence>
<dbReference type="NCBIfam" id="TIGR00611">
    <property type="entry name" value="recf"/>
    <property type="match status" value="1"/>
</dbReference>
<dbReference type="InterPro" id="IPR027417">
    <property type="entry name" value="P-loop_NTPase"/>
</dbReference>
<comment type="similarity">
    <text evidence="2 12 13">Belongs to the RecF family.</text>
</comment>
<dbReference type="PANTHER" id="PTHR32182:SF0">
    <property type="entry name" value="DNA REPLICATION AND REPAIR PROTEIN RECF"/>
    <property type="match status" value="1"/>
</dbReference>